<sequence length="61" mass="6744">MWCTTKHINDVVVGVRKAGHSVRKTPKVTKVLSPITAANLRQAHQLVETGHMRGKVVVMNN</sequence>
<dbReference type="AlphaFoldDB" id="A0A0R2AYK6"/>
<gene>
    <name evidence="1" type="ORF">FC34_GL001080</name>
</gene>
<organism evidence="1 2">
    <name type="scientific">Lacticaseibacillus brantae DSM 23927</name>
    <dbReference type="NCBI Taxonomy" id="1423727"/>
    <lineage>
        <taxon>Bacteria</taxon>
        <taxon>Bacillati</taxon>
        <taxon>Bacillota</taxon>
        <taxon>Bacilli</taxon>
        <taxon>Lactobacillales</taxon>
        <taxon>Lactobacillaceae</taxon>
        <taxon>Lacticaseibacillus</taxon>
    </lineage>
</organism>
<comment type="caution">
    <text evidence="1">The sequence shown here is derived from an EMBL/GenBank/DDBJ whole genome shotgun (WGS) entry which is preliminary data.</text>
</comment>
<dbReference type="Gene3D" id="3.90.180.10">
    <property type="entry name" value="Medium-chain alcohol dehydrogenases, catalytic domain"/>
    <property type="match status" value="1"/>
</dbReference>
<dbReference type="Proteomes" id="UP000051672">
    <property type="component" value="Unassembled WGS sequence"/>
</dbReference>
<protein>
    <submittedName>
        <fullName evidence="1">Uncharacterized protein</fullName>
    </submittedName>
</protein>
<accession>A0A0R2AYK6</accession>
<dbReference type="EMBL" id="AYZQ01000002">
    <property type="protein sequence ID" value="KRM72096.1"/>
    <property type="molecule type" value="Genomic_DNA"/>
</dbReference>
<name>A0A0R2AYK6_9LACO</name>
<evidence type="ECO:0000313" key="2">
    <source>
        <dbReference type="Proteomes" id="UP000051672"/>
    </source>
</evidence>
<proteinExistence type="predicted"/>
<dbReference type="STRING" id="1423727.FC34_GL001080"/>
<keyword evidence="2" id="KW-1185">Reference proteome</keyword>
<reference evidence="1 2" key="1">
    <citation type="journal article" date="2015" name="Genome Announc.">
        <title>Expanding the biotechnology potential of lactobacilli through comparative genomics of 213 strains and associated genera.</title>
        <authorList>
            <person name="Sun Z."/>
            <person name="Harris H.M."/>
            <person name="McCann A."/>
            <person name="Guo C."/>
            <person name="Argimon S."/>
            <person name="Zhang W."/>
            <person name="Yang X."/>
            <person name="Jeffery I.B."/>
            <person name="Cooney J.C."/>
            <person name="Kagawa T.F."/>
            <person name="Liu W."/>
            <person name="Song Y."/>
            <person name="Salvetti E."/>
            <person name="Wrobel A."/>
            <person name="Rasinkangas P."/>
            <person name="Parkhill J."/>
            <person name="Rea M.C."/>
            <person name="O'Sullivan O."/>
            <person name="Ritari J."/>
            <person name="Douillard F.P."/>
            <person name="Paul Ross R."/>
            <person name="Yang R."/>
            <person name="Briner A.E."/>
            <person name="Felis G.E."/>
            <person name="de Vos W.M."/>
            <person name="Barrangou R."/>
            <person name="Klaenhammer T.R."/>
            <person name="Caufield P.W."/>
            <person name="Cui Y."/>
            <person name="Zhang H."/>
            <person name="O'Toole P.W."/>
        </authorList>
    </citation>
    <scope>NUCLEOTIDE SEQUENCE [LARGE SCALE GENOMIC DNA]</scope>
    <source>
        <strain evidence="1 2">DSM 23927</strain>
    </source>
</reference>
<dbReference type="PATRIC" id="fig|1423727.3.peg.1093"/>
<evidence type="ECO:0000313" key="1">
    <source>
        <dbReference type="EMBL" id="KRM72096.1"/>
    </source>
</evidence>